<keyword evidence="1" id="KW-0472">Membrane</keyword>
<keyword evidence="1" id="KW-1133">Transmembrane helix</keyword>
<keyword evidence="1" id="KW-0812">Transmembrane</keyword>
<feature type="transmembrane region" description="Helical" evidence="1">
    <location>
        <begin position="106"/>
        <end position="125"/>
    </location>
</feature>
<accession>A0ABX2VDA6</accession>
<dbReference type="Pfam" id="PF05975">
    <property type="entry name" value="EcsB"/>
    <property type="match status" value="1"/>
</dbReference>
<dbReference type="EMBL" id="LVVL01000001">
    <property type="protein sequence ID" value="OAN16222.1"/>
    <property type="molecule type" value="Genomic_DNA"/>
</dbReference>
<evidence type="ECO:0000256" key="1">
    <source>
        <dbReference type="SAM" id="Phobius"/>
    </source>
</evidence>
<protein>
    <submittedName>
        <fullName evidence="2">ABC transporter</fullName>
    </submittedName>
</protein>
<feature type="transmembrane region" description="Helical" evidence="1">
    <location>
        <begin position="56"/>
        <end position="72"/>
    </location>
</feature>
<dbReference type="InterPro" id="IPR010288">
    <property type="entry name" value="EcsB_ABC"/>
</dbReference>
<feature type="transmembrane region" description="Helical" evidence="1">
    <location>
        <begin position="131"/>
        <end position="151"/>
    </location>
</feature>
<reference evidence="2 3" key="1">
    <citation type="submission" date="2016-03" db="EMBL/GenBank/DDBJ databases">
        <authorList>
            <person name="Cho S.-Y."/>
            <person name="Lim S."/>
            <person name="Kim H."/>
            <person name="Soh E.H."/>
            <person name="Moon J.S."/>
        </authorList>
    </citation>
    <scope>NUCLEOTIDE SEQUENCE [LARGE SCALE GENOMIC DNA]</scope>
    <source>
        <strain evidence="2 3">KCTC 3810</strain>
    </source>
</reference>
<proteinExistence type="predicted"/>
<dbReference type="RefSeq" id="WP_028106860.1">
    <property type="nucleotide sequence ID" value="NZ_LVVL01000001.1"/>
</dbReference>
<feature type="transmembrane region" description="Helical" evidence="1">
    <location>
        <begin position="268"/>
        <end position="285"/>
    </location>
</feature>
<feature type="transmembrane region" description="Helical" evidence="1">
    <location>
        <begin position="290"/>
        <end position="309"/>
    </location>
</feature>
<feature type="transmembrane region" description="Helical" evidence="1">
    <location>
        <begin position="342"/>
        <end position="371"/>
    </location>
</feature>
<dbReference type="Proteomes" id="UP000078447">
    <property type="component" value="Unassembled WGS sequence"/>
</dbReference>
<feature type="transmembrane region" description="Helical" evidence="1">
    <location>
        <begin position="163"/>
        <end position="194"/>
    </location>
</feature>
<comment type="caution">
    <text evidence="2">The sequence shown here is derived from an EMBL/GenBank/DDBJ whole genome shotgun (WGS) entry which is preliminary data.</text>
</comment>
<evidence type="ECO:0000313" key="3">
    <source>
        <dbReference type="Proteomes" id="UP000078447"/>
    </source>
</evidence>
<feature type="transmembrane region" description="Helical" evidence="1">
    <location>
        <begin position="21"/>
        <end position="44"/>
    </location>
</feature>
<gene>
    <name evidence="2" type="ORF">A3783_09955</name>
</gene>
<name>A0ABX2VDA6_9BACL</name>
<organism evidence="2 3">
    <name type="scientific">Exiguobacterium undae</name>
    <dbReference type="NCBI Taxonomy" id="169177"/>
    <lineage>
        <taxon>Bacteria</taxon>
        <taxon>Bacillati</taxon>
        <taxon>Bacillota</taxon>
        <taxon>Bacilli</taxon>
        <taxon>Bacillales</taxon>
        <taxon>Bacillales Family XII. Incertae Sedis</taxon>
        <taxon>Exiguobacterium</taxon>
    </lineage>
</organism>
<dbReference type="PIRSF" id="PIRSF037259">
    <property type="entry name" value="EcsB_ABC"/>
    <property type="match status" value="1"/>
</dbReference>
<evidence type="ECO:0000313" key="2">
    <source>
        <dbReference type="EMBL" id="OAN16222.1"/>
    </source>
</evidence>
<sequence>MTSSVLWRTRYQTAMVEMTKYTRYMANGGLLFTVYFVVLYGLVVYGRFLDQLNPDFPGNLVMGSLFILLAFYRSTRTFLVEADQVFLLPVLPDLANYMKRVRVYNAFYGLIRAIIPFLAVSVLYVRTEDTTPVELFVLFAALSMVGAAANLSKLEGVGHRIVLLYATGAGVLVMLGMGLFSIVVTSLLLLTIYLKKQDQLPLMDWISLEQESRDRFYRIANWFVDVPRLSTTYKRRRLLSHLVEKIGFDHKRTFDYLYLKQFIRSTDGIGLIVRLTLIGVLFMWLGKDNAWLVTLAVPAFGGLTSFQLAPFTRAIDSHLLTRLLPFGDATASKRKVLRLASFLQVVILSLAGFILSGFATVFVGAIAALVIGEYYARKK</sequence>
<keyword evidence="3" id="KW-1185">Reference proteome</keyword>